<dbReference type="EMBL" id="CM043789">
    <property type="protein sequence ID" value="KAI4827291.1"/>
    <property type="molecule type" value="Genomic_DNA"/>
</dbReference>
<gene>
    <name evidence="1" type="ORF">KUCAC02_030696</name>
</gene>
<protein>
    <submittedName>
        <fullName evidence="1">Uncharacterized protein</fullName>
    </submittedName>
</protein>
<feature type="non-terminal residue" evidence="1">
    <location>
        <position position="1"/>
    </location>
</feature>
<accession>A0ACB9XLB7</accession>
<sequence>SAPTLFPTAVVSPSLPFSPSPVSGRELGEHSPPLSGPHTQFSASQSVSKGTPGPAPCTICISVSEQRTGPKQTHSTQGTARPQAPQLNTLHRYTLGTAAECPSKRDPKSIG</sequence>
<evidence type="ECO:0000313" key="2">
    <source>
        <dbReference type="Proteomes" id="UP001057452"/>
    </source>
</evidence>
<keyword evidence="2" id="KW-1185">Reference proteome</keyword>
<proteinExistence type="predicted"/>
<reference evidence="1" key="1">
    <citation type="submission" date="2022-05" db="EMBL/GenBank/DDBJ databases">
        <title>Chromosome-level genome of Chaenocephalus aceratus.</title>
        <authorList>
            <person name="Park H."/>
        </authorList>
    </citation>
    <scope>NUCLEOTIDE SEQUENCE</scope>
    <source>
        <strain evidence="1">KU_202001</strain>
    </source>
</reference>
<dbReference type="Proteomes" id="UP001057452">
    <property type="component" value="Chromosome 5"/>
</dbReference>
<organism evidence="1 2">
    <name type="scientific">Chaenocephalus aceratus</name>
    <name type="common">Blackfin icefish</name>
    <name type="synonym">Chaenichthys aceratus</name>
    <dbReference type="NCBI Taxonomy" id="36190"/>
    <lineage>
        <taxon>Eukaryota</taxon>
        <taxon>Metazoa</taxon>
        <taxon>Chordata</taxon>
        <taxon>Craniata</taxon>
        <taxon>Vertebrata</taxon>
        <taxon>Euteleostomi</taxon>
        <taxon>Actinopterygii</taxon>
        <taxon>Neopterygii</taxon>
        <taxon>Teleostei</taxon>
        <taxon>Neoteleostei</taxon>
        <taxon>Acanthomorphata</taxon>
        <taxon>Eupercaria</taxon>
        <taxon>Perciformes</taxon>
        <taxon>Notothenioidei</taxon>
        <taxon>Channichthyidae</taxon>
        <taxon>Chaenocephalus</taxon>
    </lineage>
</organism>
<name>A0ACB9XLB7_CHAAC</name>
<feature type="non-terminal residue" evidence="1">
    <location>
        <position position="111"/>
    </location>
</feature>
<comment type="caution">
    <text evidence="1">The sequence shown here is derived from an EMBL/GenBank/DDBJ whole genome shotgun (WGS) entry which is preliminary data.</text>
</comment>
<evidence type="ECO:0000313" key="1">
    <source>
        <dbReference type="EMBL" id="KAI4827291.1"/>
    </source>
</evidence>